<dbReference type="InterPro" id="IPR051869">
    <property type="entry name" value="STARD3"/>
</dbReference>
<dbReference type="GO" id="GO:0005789">
    <property type="term" value="C:endoplasmic reticulum membrane"/>
    <property type="evidence" value="ECO:0007669"/>
    <property type="project" value="TreeGrafter"/>
</dbReference>
<feature type="domain" description="START" evidence="8">
    <location>
        <begin position="274"/>
        <end position="415"/>
    </location>
</feature>
<dbReference type="RefSeq" id="XP_033704363.1">
    <property type="nucleotide sequence ID" value="XM_033848472.1"/>
</dbReference>
<dbReference type="OrthoDB" id="5912992at2759"/>
<feature type="domain" description="MENTAL" evidence="9">
    <location>
        <begin position="80"/>
        <end position="251"/>
    </location>
</feature>
<keyword evidence="4" id="KW-0446">Lipid-binding</keyword>
<reference evidence="11 12" key="1">
    <citation type="submission" date="2025-04" db="UniProtKB">
        <authorList>
            <consortium name="RefSeq"/>
        </authorList>
    </citation>
    <scope>IDENTIFICATION</scope>
    <source>
        <tissue evidence="11 12">Spleen</tissue>
    </source>
</reference>
<dbReference type="PRINTS" id="PR00978">
    <property type="entry name" value="STARPROTEIN"/>
</dbReference>
<dbReference type="Pfam" id="PF10457">
    <property type="entry name" value="MENTAL"/>
    <property type="match status" value="1"/>
</dbReference>
<dbReference type="SUPFAM" id="SSF55961">
    <property type="entry name" value="Bet v1-like"/>
    <property type="match status" value="1"/>
</dbReference>
<dbReference type="GeneID" id="101325337"/>
<comment type="similarity">
    <text evidence="2">Belongs to the STARD3 family.</text>
</comment>
<dbReference type="GO" id="GO:0031902">
    <property type="term" value="C:late endosome membrane"/>
    <property type="evidence" value="ECO:0007669"/>
    <property type="project" value="UniProtKB-SubCell"/>
</dbReference>
<evidence type="ECO:0000313" key="12">
    <source>
        <dbReference type="RefSeq" id="XP_033704363.1"/>
    </source>
</evidence>
<dbReference type="PROSITE" id="PS50848">
    <property type="entry name" value="START"/>
    <property type="match status" value="1"/>
</dbReference>
<feature type="transmembrane region" description="Helical" evidence="7">
    <location>
        <begin position="86"/>
        <end position="104"/>
    </location>
</feature>
<evidence type="ECO:0000256" key="7">
    <source>
        <dbReference type="SAM" id="Phobius"/>
    </source>
</evidence>
<evidence type="ECO:0000256" key="2">
    <source>
        <dbReference type="ARBA" id="ARBA00010909"/>
    </source>
</evidence>
<feature type="region of interest" description="Disordered" evidence="6">
    <location>
        <begin position="447"/>
        <end position="504"/>
    </location>
</feature>
<keyword evidence="5 7" id="KW-0472">Membrane</keyword>
<dbReference type="GO" id="GO:0005765">
    <property type="term" value="C:lysosomal membrane"/>
    <property type="evidence" value="ECO:0007669"/>
    <property type="project" value="TreeGrafter"/>
</dbReference>
<dbReference type="GO" id="GO:0140284">
    <property type="term" value="C:endoplasmic reticulum-endosome membrane contact site"/>
    <property type="evidence" value="ECO:0007669"/>
    <property type="project" value="TreeGrafter"/>
</dbReference>
<dbReference type="InterPro" id="IPR000799">
    <property type="entry name" value="StAR-like"/>
</dbReference>
<keyword evidence="3 7" id="KW-0812">Transmembrane</keyword>
<evidence type="ECO:0000256" key="1">
    <source>
        <dbReference type="ARBA" id="ARBA00004107"/>
    </source>
</evidence>
<feature type="transmembrane region" description="Helical" evidence="7">
    <location>
        <begin position="132"/>
        <end position="150"/>
    </location>
</feature>
<evidence type="ECO:0000256" key="4">
    <source>
        <dbReference type="ARBA" id="ARBA00023121"/>
    </source>
</evidence>
<evidence type="ECO:0000256" key="6">
    <source>
        <dbReference type="SAM" id="MobiDB-lite"/>
    </source>
</evidence>
<dbReference type="PANTHER" id="PTHR46121">
    <property type="entry name" value="STEROIDOGENIC ACUTE REGULATORY PROTEIN-LIKE"/>
    <property type="match status" value="1"/>
</dbReference>
<dbReference type="SMART" id="SM00234">
    <property type="entry name" value="START"/>
    <property type="match status" value="1"/>
</dbReference>
<dbReference type="Proteomes" id="UP000245320">
    <property type="component" value="Chromosome 20"/>
</dbReference>
<evidence type="ECO:0000256" key="3">
    <source>
        <dbReference type="ARBA" id="ARBA00022692"/>
    </source>
</evidence>
<dbReference type="RefSeq" id="XP_033704362.1">
    <property type="nucleotide sequence ID" value="XM_033848471.1"/>
</dbReference>
<dbReference type="GO" id="GO:0030301">
    <property type="term" value="P:cholesterol transport"/>
    <property type="evidence" value="ECO:0007669"/>
    <property type="project" value="TreeGrafter"/>
</dbReference>
<protein>
    <submittedName>
        <fullName evidence="11 12">StAR-related lipid transfer protein 3 isoform X1</fullName>
    </submittedName>
</protein>
<dbReference type="PROSITE" id="PS51439">
    <property type="entry name" value="MENTAL"/>
    <property type="match status" value="1"/>
</dbReference>
<organism evidence="10 11">
    <name type="scientific">Tursiops truncatus</name>
    <name type="common">Atlantic bottle-nosed dolphin</name>
    <name type="synonym">Delphinus truncatus</name>
    <dbReference type="NCBI Taxonomy" id="9739"/>
    <lineage>
        <taxon>Eukaryota</taxon>
        <taxon>Metazoa</taxon>
        <taxon>Chordata</taxon>
        <taxon>Craniata</taxon>
        <taxon>Vertebrata</taxon>
        <taxon>Euteleostomi</taxon>
        <taxon>Mammalia</taxon>
        <taxon>Eutheria</taxon>
        <taxon>Laurasiatheria</taxon>
        <taxon>Artiodactyla</taxon>
        <taxon>Whippomorpha</taxon>
        <taxon>Cetacea</taxon>
        <taxon>Odontoceti</taxon>
        <taxon>Delphinidae</taxon>
        <taxon>Tursiops</taxon>
    </lineage>
</organism>
<name>A0A6J3QQ58_TURTR</name>
<keyword evidence="10" id="KW-1185">Reference proteome</keyword>
<feature type="transmembrane region" description="Helical" evidence="7">
    <location>
        <begin position="155"/>
        <end position="174"/>
    </location>
</feature>
<proteinExistence type="inferred from homology"/>
<keyword evidence="7" id="KW-1133">Transmembrane helix</keyword>
<sequence>MAALGLRCCTRAFSSCAVPLRPGPLCLEVGAARMSKLSGEPARDLERSLPAVASLGSSLSHSQSLSSRFLPPPREKRRSISDVRRTFCLFVTFDLLFISLLWIIELNTNTGIQKNLEQEIVHYSFKTSFFDILVLAAFRFSGLLLGYAVLRLRHWWVIAVTTLVSSAFLIVKVILSELLSKGAFGYLLPIVSFVLAWLETWFLDFKVLPQEAEEERWYLAAQAAVARGPLLFSGALSEGQFYSPPESFAGSDNESDEEVVGKKGFSAQEREYILQGKEAMAVVDQILAQEENWKFEKNNEYGDTVYTIEVPFHGKTFILKTFLPCPAELVYQEVILQPERMVLWNKTVTACQILQRVEDNTLISYDVSSGAAGGVVSPRDFVNVRRIERRRDRYLSSGIATTHCAKPPTHKYVRAACPGTLSTRASQPPCLNLPFICGSASESWVHGHERAPSPPCGPGSCRHGLQSQRRGRLGLPLPTEDLASNSGEEGASSHSSPSAPSCHPPRASLCLEALAVGRSRAQASDSAAEASGVHPADVYMASLPPGRGDPLSPPGQAGVWNGNLGLGWGGPWAGQKSGQPCHHCEGAGPPSSACSLITVF</sequence>
<dbReference type="Gene3D" id="3.30.530.20">
    <property type="match status" value="1"/>
</dbReference>
<feature type="compositionally biased region" description="Low complexity" evidence="6">
    <location>
        <begin position="483"/>
        <end position="504"/>
    </location>
</feature>
<evidence type="ECO:0000256" key="5">
    <source>
        <dbReference type="ARBA" id="ARBA00023136"/>
    </source>
</evidence>
<evidence type="ECO:0000259" key="8">
    <source>
        <dbReference type="PROSITE" id="PS50848"/>
    </source>
</evidence>
<dbReference type="InterPro" id="IPR002913">
    <property type="entry name" value="START_lipid-bd_dom"/>
</dbReference>
<dbReference type="AlphaFoldDB" id="A0A6J3QQ58"/>
<dbReference type="InterPro" id="IPR019498">
    <property type="entry name" value="MENTAL"/>
</dbReference>
<evidence type="ECO:0000259" key="9">
    <source>
        <dbReference type="PROSITE" id="PS51439"/>
    </source>
</evidence>
<dbReference type="InterPro" id="IPR023393">
    <property type="entry name" value="START-like_dom_sf"/>
</dbReference>
<dbReference type="GO" id="GO:0015485">
    <property type="term" value="F:cholesterol binding"/>
    <property type="evidence" value="ECO:0007669"/>
    <property type="project" value="TreeGrafter"/>
</dbReference>
<evidence type="ECO:0000313" key="11">
    <source>
        <dbReference type="RefSeq" id="XP_033704362.1"/>
    </source>
</evidence>
<accession>A0A6J3QQ58</accession>
<dbReference type="CTD" id="10948"/>
<dbReference type="GO" id="GO:0099044">
    <property type="term" value="P:vesicle tethering to endoplasmic reticulum"/>
    <property type="evidence" value="ECO:0007669"/>
    <property type="project" value="TreeGrafter"/>
</dbReference>
<comment type="subcellular location">
    <subcellularLocation>
        <location evidence="1">Late endosome membrane</location>
        <topology evidence="1">Multi-pass membrane protein</topology>
    </subcellularLocation>
</comment>
<dbReference type="Pfam" id="PF01852">
    <property type="entry name" value="START"/>
    <property type="match status" value="1"/>
</dbReference>
<dbReference type="PANTHER" id="PTHR46121:SF2">
    <property type="entry name" value="STAR-RELATED LIPID TRANSFER PROTEIN 3"/>
    <property type="match status" value="1"/>
</dbReference>
<evidence type="ECO:0000313" key="10">
    <source>
        <dbReference type="Proteomes" id="UP000245320"/>
    </source>
</evidence>
<gene>
    <name evidence="11 12" type="primary">STARD3</name>
</gene>